<dbReference type="Proteomes" id="UP000826656">
    <property type="component" value="Unassembled WGS sequence"/>
</dbReference>
<evidence type="ECO:0008006" key="4">
    <source>
        <dbReference type="Google" id="ProtNLM"/>
    </source>
</evidence>
<comment type="caution">
    <text evidence="2">The sequence shown here is derived from an EMBL/GenBank/DDBJ whole genome shotgun (WGS) entry which is preliminary data.</text>
</comment>
<reference evidence="2 3" key="1">
    <citation type="journal article" date="2021" name="bioRxiv">
        <title>Chromosome-scale and haplotype-resolved genome assembly of a tetraploid potato cultivar.</title>
        <authorList>
            <person name="Sun H."/>
            <person name="Jiao W.-B."/>
            <person name="Krause K."/>
            <person name="Campoy J.A."/>
            <person name="Goel M."/>
            <person name="Folz-Donahue K."/>
            <person name="Kukat C."/>
            <person name="Huettel B."/>
            <person name="Schneeberger K."/>
        </authorList>
    </citation>
    <scope>NUCLEOTIDE SEQUENCE [LARGE SCALE GENOMIC DNA]</scope>
    <source>
        <strain evidence="2">SolTubOtavaFocal</strain>
        <tissue evidence="2">Leaves</tissue>
    </source>
</reference>
<name>A0ABQ7V3H1_SOLTU</name>
<feature type="region of interest" description="Disordered" evidence="1">
    <location>
        <begin position="1"/>
        <end position="21"/>
    </location>
</feature>
<gene>
    <name evidence="2" type="ORF">KY290_021572</name>
</gene>
<proteinExistence type="predicted"/>
<evidence type="ECO:0000256" key="1">
    <source>
        <dbReference type="SAM" id="MobiDB-lite"/>
    </source>
</evidence>
<organism evidence="2 3">
    <name type="scientific">Solanum tuberosum</name>
    <name type="common">Potato</name>
    <dbReference type="NCBI Taxonomy" id="4113"/>
    <lineage>
        <taxon>Eukaryota</taxon>
        <taxon>Viridiplantae</taxon>
        <taxon>Streptophyta</taxon>
        <taxon>Embryophyta</taxon>
        <taxon>Tracheophyta</taxon>
        <taxon>Spermatophyta</taxon>
        <taxon>Magnoliopsida</taxon>
        <taxon>eudicotyledons</taxon>
        <taxon>Gunneridae</taxon>
        <taxon>Pentapetalae</taxon>
        <taxon>asterids</taxon>
        <taxon>lamiids</taxon>
        <taxon>Solanales</taxon>
        <taxon>Solanaceae</taxon>
        <taxon>Solanoideae</taxon>
        <taxon>Solaneae</taxon>
        <taxon>Solanum</taxon>
    </lineage>
</organism>
<keyword evidence="3" id="KW-1185">Reference proteome</keyword>
<accession>A0ABQ7V3H1</accession>
<evidence type="ECO:0000313" key="3">
    <source>
        <dbReference type="Proteomes" id="UP000826656"/>
    </source>
</evidence>
<protein>
    <recommendedName>
        <fullName evidence="4">Transposase, Ptta/En/Spm, plant</fullName>
    </recommendedName>
</protein>
<sequence>MSSNAKSFTKESTTNNTSAIMPVVPPMQQQYPMLFGVLLIPNNQIATEEIVEGHRNQDSHQILNPLAGHIDVPSPVSFMSTSDNTITQSYTSMNLQHNPASQGQDPPLPRQVDDHQRLIIEPEGFGFNPRQETAKILTSAIGKVFNDAYLTWGKIPQTVRQQIFNEFKEKCVWLPVHDKKIAINFEKRARHRIADSFYNGRKKGKIPKWCKPNIWEDLCQKWSDHELFKKRSE</sequence>
<dbReference type="EMBL" id="JAIVGD010000015">
    <property type="protein sequence ID" value="KAH0758079.1"/>
    <property type="molecule type" value="Genomic_DNA"/>
</dbReference>
<feature type="compositionally biased region" description="Polar residues" evidence="1">
    <location>
        <begin position="1"/>
        <end position="19"/>
    </location>
</feature>
<evidence type="ECO:0000313" key="2">
    <source>
        <dbReference type="EMBL" id="KAH0758079.1"/>
    </source>
</evidence>